<sequence>MKKRLLIGTLAVVIVAVGAIMMSASASDTTFQTFKELRETLARNKKIEDITIVQVGSYSITKKNLEDYRAQIQNQNSISGISTSIADKDLLKKLITDQLLIQKADELNVSASLEDGKKQAAENRDFLKTQPNDAQEFQRKIIESLELTEDQYWNDYVPAQYQKLKTISNAIDKLVELKQIPDNDNPNIYGQNILEFKEIIYNQAIEQKIVITSTDVALK</sequence>
<evidence type="ECO:0000256" key="1">
    <source>
        <dbReference type="SAM" id="SignalP"/>
    </source>
</evidence>
<protein>
    <submittedName>
        <fullName evidence="2">Uncharacterized protein</fullName>
    </submittedName>
</protein>
<dbReference type="Proteomes" id="UP000289856">
    <property type="component" value="Chromosome"/>
</dbReference>
<dbReference type="AlphaFoldDB" id="A0A3T1CY59"/>
<dbReference type="InterPro" id="IPR027304">
    <property type="entry name" value="Trigger_fact/SurA_dom_sf"/>
</dbReference>
<feature type="chain" id="PRO_5019452364" evidence="1">
    <location>
        <begin position="27"/>
        <end position="219"/>
    </location>
</feature>
<accession>A0A3T1CY59</accession>
<evidence type="ECO:0000313" key="2">
    <source>
        <dbReference type="EMBL" id="BBI30776.1"/>
    </source>
</evidence>
<reference evidence="2 3" key="1">
    <citation type="submission" date="2019-01" db="EMBL/GenBank/DDBJ databases">
        <title>Complete genome sequence of Cohnella hallensis HS21 isolated from Korean fir (Abies koreana) rhizospheric soil.</title>
        <authorList>
            <person name="Jiang L."/>
            <person name="Kang S.W."/>
            <person name="Kim S."/>
            <person name="Jung J."/>
            <person name="Kim C.Y."/>
            <person name="Kim D.H."/>
            <person name="Kim S.W."/>
            <person name="Lee J."/>
        </authorList>
    </citation>
    <scope>NUCLEOTIDE SEQUENCE [LARGE SCALE GENOMIC DNA]</scope>
    <source>
        <strain evidence="2 3">HS21</strain>
    </source>
</reference>
<keyword evidence="3" id="KW-1185">Reference proteome</keyword>
<organism evidence="2 3">
    <name type="scientific">Cohnella abietis</name>
    <dbReference type="NCBI Taxonomy" id="2507935"/>
    <lineage>
        <taxon>Bacteria</taxon>
        <taxon>Bacillati</taxon>
        <taxon>Bacillota</taxon>
        <taxon>Bacilli</taxon>
        <taxon>Bacillales</taxon>
        <taxon>Paenibacillaceae</taxon>
        <taxon>Cohnella</taxon>
    </lineage>
</organism>
<dbReference type="OrthoDB" id="2677860at2"/>
<keyword evidence="1" id="KW-0732">Signal</keyword>
<dbReference type="KEGG" id="cohn:KCTCHS21_01750"/>
<evidence type="ECO:0000313" key="3">
    <source>
        <dbReference type="Proteomes" id="UP000289856"/>
    </source>
</evidence>
<dbReference type="RefSeq" id="WP_130604702.1">
    <property type="nucleotide sequence ID" value="NZ_AP019400.1"/>
</dbReference>
<dbReference type="SUPFAM" id="SSF109998">
    <property type="entry name" value="Triger factor/SurA peptide-binding domain-like"/>
    <property type="match status" value="1"/>
</dbReference>
<name>A0A3T1CY59_9BACL</name>
<proteinExistence type="predicted"/>
<feature type="signal peptide" evidence="1">
    <location>
        <begin position="1"/>
        <end position="26"/>
    </location>
</feature>
<dbReference type="EMBL" id="AP019400">
    <property type="protein sequence ID" value="BBI30776.1"/>
    <property type="molecule type" value="Genomic_DNA"/>
</dbReference>
<gene>
    <name evidence="2" type="ORF">KCTCHS21_01750</name>
</gene>